<evidence type="ECO:0000256" key="2">
    <source>
        <dbReference type="ARBA" id="ARBA00003213"/>
    </source>
</evidence>
<comment type="caution">
    <text evidence="10">Lacks conserved residue(s) required for the propagation of feature annotation.</text>
</comment>
<dbReference type="PANTHER" id="PTHR11088">
    <property type="entry name" value="TRNA DIMETHYLALLYLTRANSFERASE"/>
    <property type="match status" value="1"/>
</dbReference>
<evidence type="ECO:0000256" key="6">
    <source>
        <dbReference type="ARBA" id="ARBA00022741"/>
    </source>
</evidence>
<evidence type="ECO:0000256" key="8">
    <source>
        <dbReference type="ARBA" id="ARBA00022842"/>
    </source>
</evidence>
<keyword evidence="8 10" id="KW-0460">Magnesium</keyword>
<dbReference type="GO" id="GO:0052381">
    <property type="term" value="F:tRNA dimethylallyltransferase activity"/>
    <property type="evidence" value="ECO:0007669"/>
    <property type="project" value="UniProtKB-UniRule"/>
</dbReference>
<feature type="site" description="Interaction with substrate tRNA" evidence="10">
    <location>
        <position position="117"/>
    </location>
</feature>
<evidence type="ECO:0000256" key="5">
    <source>
        <dbReference type="ARBA" id="ARBA00022694"/>
    </source>
</evidence>
<keyword evidence="5 10" id="KW-0819">tRNA processing</keyword>
<dbReference type="InterPro" id="IPR018022">
    <property type="entry name" value="IPT"/>
</dbReference>
<dbReference type="Pfam" id="PF01715">
    <property type="entry name" value="IPPT"/>
    <property type="match status" value="1"/>
</dbReference>
<dbReference type="KEGG" id="mon:G8E03_10975"/>
<dbReference type="Gene3D" id="3.40.50.300">
    <property type="entry name" value="P-loop containing nucleotide triphosphate hydrolases"/>
    <property type="match status" value="1"/>
</dbReference>
<dbReference type="GO" id="GO:0005524">
    <property type="term" value="F:ATP binding"/>
    <property type="evidence" value="ECO:0007669"/>
    <property type="project" value="UniProtKB-UniRule"/>
</dbReference>
<dbReference type="HAMAP" id="MF_00185">
    <property type="entry name" value="IPP_trans"/>
    <property type="match status" value="1"/>
</dbReference>
<comment type="cofactor">
    <cofactor evidence="1 10">
        <name>Mg(2+)</name>
        <dbReference type="ChEBI" id="CHEBI:18420"/>
    </cofactor>
</comment>
<gene>
    <name evidence="10 14" type="primary">miaA</name>
    <name evidence="14" type="ORF">G8E03_10975</name>
</gene>
<evidence type="ECO:0000256" key="10">
    <source>
        <dbReference type="HAMAP-Rule" id="MF_00185"/>
    </source>
</evidence>
<dbReference type="AlphaFoldDB" id="A0A6G7VN23"/>
<evidence type="ECO:0000256" key="11">
    <source>
        <dbReference type="RuleBase" id="RU003783"/>
    </source>
</evidence>
<evidence type="ECO:0000256" key="12">
    <source>
        <dbReference type="RuleBase" id="RU003784"/>
    </source>
</evidence>
<dbReference type="EMBL" id="CP049811">
    <property type="protein sequence ID" value="QIK41248.1"/>
    <property type="molecule type" value="Genomic_DNA"/>
</dbReference>
<dbReference type="GO" id="GO:0006400">
    <property type="term" value="P:tRNA modification"/>
    <property type="evidence" value="ECO:0007669"/>
    <property type="project" value="TreeGrafter"/>
</dbReference>
<feature type="binding site" evidence="10">
    <location>
        <begin position="10"/>
        <end position="15"/>
    </location>
    <ligand>
        <name>substrate</name>
    </ligand>
</feature>
<reference evidence="14 15" key="1">
    <citation type="submission" date="2020-03" db="EMBL/GenBank/DDBJ databases">
        <title>Complete genome sequence of Monaibacterium sp. ALG8 with diverse plasmids.</title>
        <authorList>
            <person name="Sun C."/>
        </authorList>
    </citation>
    <scope>NUCLEOTIDE SEQUENCE [LARGE SCALE GENOMIC DNA]</scope>
    <source>
        <strain evidence="14 15">ALG8</strain>
    </source>
</reference>
<evidence type="ECO:0000256" key="9">
    <source>
        <dbReference type="ARBA" id="ARBA00049563"/>
    </source>
</evidence>
<dbReference type="EC" id="2.5.1.75" evidence="10"/>
<sequence length="305" mass="33659">MKPILIAGPTASGKSSLALDLAQRTDATIINADALQVYGNWRILTARPDPAETARAPHRLYGHVAPDVPYSTGHWLREVREVLAATPRAIIVGGTGLNFTALTQGLVDIPPVPQEIRLQANALTAEALRADLAVRDPRTFAAIDTANPMRVQRAWEVLMATGRGLSAWQDLTPPPLLPLSSVQPIVLRPDIAWLNDRIARRFDMMLDQGALDEVRAALPDWDPSRPSAKAIGAPELIAYLRGELTLDDARERAVIASRQYAKRQRTWFRNRMKDWQSLPLNETTDMNAVVQRLLADAPGEDIGRK</sequence>
<name>A0A6G7VN23_9RHOB</name>
<dbReference type="SUPFAM" id="SSF52540">
    <property type="entry name" value="P-loop containing nucleoside triphosphate hydrolases"/>
    <property type="match status" value="2"/>
</dbReference>
<evidence type="ECO:0000256" key="7">
    <source>
        <dbReference type="ARBA" id="ARBA00022840"/>
    </source>
</evidence>
<accession>A0A6G7VN23</accession>
<evidence type="ECO:0000313" key="14">
    <source>
        <dbReference type="EMBL" id="QIK41248.1"/>
    </source>
</evidence>
<evidence type="ECO:0000256" key="13">
    <source>
        <dbReference type="RuleBase" id="RU003785"/>
    </source>
</evidence>
<dbReference type="NCBIfam" id="TIGR00174">
    <property type="entry name" value="miaA"/>
    <property type="match status" value="1"/>
</dbReference>
<protein>
    <recommendedName>
        <fullName evidence="10">tRNA dimethylallyltransferase</fullName>
        <ecNumber evidence="10">2.5.1.75</ecNumber>
    </recommendedName>
    <alternativeName>
        <fullName evidence="10">Dimethylallyl diphosphate:tRNA dimethylallyltransferase</fullName>
        <shortName evidence="10">DMAPP:tRNA dimethylallyltransferase</shortName>
        <shortName evidence="10">DMATase</shortName>
    </alternativeName>
    <alternativeName>
        <fullName evidence="10">Isopentenyl-diphosphate:tRNA isopentenyltransferase</fullName>
        <shortName evidence="10">IPP transferase</shortName>
        <shortName evidence="10">IPPT</shortName>
        <shortName evidence="10">IPTase</shortName>
    </alternativeName>
</protein>
<comment type="function">
    <text evidence="2 10 12">Catalyzes the transfer of a dimethylallyl group onto the adenine at position 37 in tRNAs that read codons beginning with uridine, leading to the formation of N6-(dimethylallyl)adenosine (i(6)A).</text>
</comment>
<comment type="catalytic activity">
    <reaction evidence="9 10 11">
        <text>adenosine(37) in tRNA + dimethylallyl diphosphate = N(6)-dimethylallyladenosine(37) in tRNA + diphosphate</text>
        <dbReference type="Rhea" id="RHEA:26482"/>
        <dbReference type="Rhea" id="RHEA-COMP:10162"/>
        <dbReference type="Rhea" id="RHEA-COMP:10375"/>
        <dbReference type="ChEBI" id="CHEBI:33019"/>
        <dbReference type="ChEBI" id="CHEBI:57623"/>
        <dbReference type="ChEBI" id="CHEBI:74411"/>
        <dbReference type="ChEBI" id="CHEBI:74415"/>
        <dbReference type="EC" id="2.5.1.75"/>
    </reaction>
</comment>
<evidence type="ECO:0000313" key="15">
    <source>
        <dbReference type="Proteomes" id="UP000500791"/>
    </source>
</evidence>
<keyword evidence="6 10" id="KW-0547">Nucleotide-binding</keyword>
<proteinExistence type="inferred from homology"/>
<evidence type="ECO:0000256" key="4">
    <source>
        <dbReference type="ARBA" id="ARBA00022679"/>
    </source>
</evidence>
<evidence type="ECO:0000256" key="1">
    <source>
        <dbReference type="ARBA" id="ARBA00001946"/>
    </source>
</evidence>
<feature type="site" description="Interaction with substrate tRNA" evidence="10">
    <location>
        <position position="95"/>
    </location>
</feature>
<dbReference type="InterPro" id="IPR039657">
    <property type="entry name" value="Dimethylallyltransferase"/>
</dbReference>
<feature type="binding site" evidence="10">
    <location>
        <begin position="8"/>
        <end position="15"/>
    </location>
    <ligand>
        <name>ATP</name>
        <dbReference type="ChEBI" id="CHEBI:30616"/>
    </ligand>
</feature>
<evidence type="ECO:0000256" key="3">
    <source>
        <dbReference type="ARBA" id="ARBA00005842"/>
    </source>
</evidence>
<dbReference type="PANTHER" id="PTHR11088:SF60">
    <property type="entry name" value="TRNA DIMETHYLALLYLTRANSFERASE"/>
    <property type="match status" value="1"/>
</dbReference>
<keyword evidence="15" id="KW-1185">Reference proteome</keyword>
<dbReference type="RefSeq" id="WP_166191647.1">
    <property type="nucleotide sequence ID" value="NZ_CP049811.1"/>
</dbReference>
<dbReference type="InterPro" id="IPR027417">
    <property type="entry name" value="P-loop_NTPase"/>
</dbReference>
<comment type="similarity">
    <text evidence="3 10 13">Belongs to the IPP transferase family.</text>
</comment>
<keyword evidence="4 10" id="KW-0808">Transferase</keyword>
<organism evidence="14 15">
    <name type="scientific">Pontivivens nitratireducens</name>
    <dbReference type="NCBI Taxonomy" id="2758038"/>
    <lineage>
        <taxon>Bacteria</taxon>
        <taxon>Pseudomonadati</taxon>
        <taxon>Pseudomonadota</taxon>
        <taxon>Alphaproteobacteria</taxon>
        <taxon>Rhodobacterales</taxon>
        <taxon>Paracoccaceae</taxon>
        <taxon>Pontivivens</taxon>
    </lineage>
</organism>
<keyword evidence="7 10" id="KW-0067">ATP-binding</keyword>
<dbReference type="Proteomes" id="UP000500791">
    <property type="component" value="Chromosome"/>
</dbReference>
<dbReference type="Gene3D" id="1.10.20.140">
    <property type="match status" value="1"/>
</dbReference>
<comment type="subunit">
    <text evidence="10">Monomer.</text>
</comment>